<dbReference type="SMART" id="SM00184">
    <property type="entry name" value="RING"/>
    <property type="match status" value="1"/>
</dbReference>
<keyword evidence="5" id="KW-0175">Coiled coil</keyword>
<evidence type="ECO:0000256" key="6">
    <source>
        <dbReference type="SAM" id="SignalP"/>
    </source>
</evidence>
<dbReference type="InterPro" id="IPR017907">
    <property type="entry name" value="Znf_RING_CS"/>
</dbReference>
<feature type="domain" description="RING-type" evidence="7">
    <location>
        <begin position="227"/>
        <end position="317"/>
    </location>
</feature>
<dbReference type="PROSITE" id="PS00518">
    <property type="entry name" value="ZF_RING_1"/>
    <property type="match status" value="1"/>
</dbReference>
<evidence type="ECO:0000313" key="8">
    <source>
        <dbReference type="EMBL" id="KAL0071669.1"/>
    </source>
</evidence>
<dbReference type="InterPro" id="IPR027370">
    <property type="entry name" value="Znf-RING_euk"/>
</dbReference>
<evidence type="ECO:0000256" key="2">
    <source>
        <dbReference type="ARBA" id="ARBA00022771"/>
    </source>
</evidence>
<keyword evidence="6" id="KW-0732">Signal</keyword>
<feature type="signal peptide" evidence="6">
    <location>
        <begin position="1"/>
        <end position="23"/>
    </location>
</feature>
<keyword evidence="9" id="KW-1185">Reference proteome</keyword>
<dbReference type="SUPFAM" id="SSF57850">
    <property type="entry name" value="RING/U-box"/>
    <property type="match status" value="1"/>
</dbReference>
<dbReference type="EMBL" id="JBBXMP010000003">
    <property type="protein sequence ID" value="KAL0071669.1"/>
    <property type="molecule type" value="Genomic_DNA"/>
</dbReference>
<evidence type="ECO:0000256" key="5">
    <source>
        <dbReference type="SAM" id="Coils"/>
    </source>
</evidence>
<gene>
    <name evidence="8" type="ORF">AAF712_001526</name>
</gene>
<keyword evidence="3" id="KW-0862">Zinc</keyword>
<protein>
    <recommendedName>
        <fullName evidence="7">RING-type domain-containing protein</fullName>
    </recommendedName>
</protein>
<name>A0ABR3AE08_9AGAR</name>
<comment type="caution">
    <text evidence="8">The sequence shown here is derived from an EMBL/GenBank/DDBJ whole genome shotgun (WGS) entry which is preliminary data.</text>
</comment>
<evidence type="ECO:0000256" key="1">
    <source>
        <dbReference type="ARBA" id="ARBA00022723"/>
    </source>
</evidence>
<evidence type="ECO:0000256" key="4">
    <source>
        <dbReference type="PROSITE-ProRule" id="PRU00175"/>
    </source>
</evidence>
<dbReference type="PROSITE" id="PS50089">
    <property type="entry name" value="ZF_RING_2"/>
    <property type="match status" value="1"/>
</dbReference>
<sequence length="369" mass="42064">MAFSSILYDRCLVLSLFFPPTIAYNAYEVSSQDEDRDSTSRGNIIVISDSDEDEKGVKKTVTQNTVEDELSKLQKEVKRLRSVNCSITRKWTTAESSLKAMRQNLDSSVQTDDPCQQEAHKANEDFLKRWIVEAEEKLKVARQERDALNTAVRTLQQQRDALLAQQQHMNITVVTLQQQRDGLQNEAFAQQQLVTYLNARCASAEAESSRITQKCLEISCIDDMLICIVCLDDMSVPWVLSCGHTFCSECLSSWFHHILTEFKLTFAHYEPGRRTYHYQLTQEDHTQIAHASVAHELADVLSQKRHPHPVYTCPVCRSPAEKPPSQNFNLKDLLTAVAEKKGAGLQVQGNDSQWHQFWPTQSELFQAIL</sequence>
<accession>A0ABR3AE08</accession>
<dbReference type="Gene3D" id="3.30.40.10">
    <property type="entry name" value="Zinc/RING finger domain, C3HC4 (zinc finger)"/>
    <property type="match status" value="1"/>
</dbReference>
<dbReference type="Proteomes" id="UP001437256">
    <property type="component" value="Unassembled WGS sequence"/>
</dbReference>
<dbReference type="InterPro" id="IPR013083">
    <property type="entry name" value="Znf_RING/FYVE/PHD"/>
</dbReference>
<dbReference type="InterPro" id="IPR001841">
    <property type="entry name" value="Znf_RING"/>
</dbReference>
<evidence type="ECO:0000313" key="9">
    <source>
        <dbReference type="Proteomes" id="UP001437256"/>
    </source>
</evidence>
<feature type="chain" id="PRO_5045990960" description="RING-type domain-containing protein" evidence="6">
    <location>
        <begin position="24"/>
        <end position="369"/>
    </location>
</feature>
<evidence type="ECO:0000256" key="3">
    <source>
        <dbReference type="ARBA" id="ARBA00022833"/>
    </source>
</evidence>
<feature type="coiled-coil region" evidence="5">
    <location>
        <begin position="131"/>
        <end position="165"/>
    </location>
</feature>
<proteinExistence type="predicted"/>
<dbReference type="Pfam" id="PF13445">
    <property type="entry name" value="zf-RING_UBOX"/>
    <property type="match status" value="1"/>
</dbReference>
<reference evidence="8 9" key="1">
    <citation type="submission" date="2024-05" db="EMBL/GenBank/DDBJ databases">
        <title>A draft genome resource for the thread blight pathogen Marasmius tenuissimus strain MS-2.</title>
        <authorList>
            <person name="Yulfo-Soto G.E."/>
            <person name="Baruah I.K."/>
            <person name="Amoako-Attah I."/>
            <person name="Bukari Y."/>
            <person name="Meinhardt L.W."/>
            <person name="Bailey B.A."/>
            <person name="Cohen S.P."/>
        </authorList>
    </citation>
    <scope>NUCLEOTIDE SEQUENCE [LARGE SCALE GENOMIC DNA]</scope>
    <source>
        <strain evidence="8 9">MS-2</strain>
    </source>
</reference>
<organism evidence="8 9">
    <name type="scientific">Marasmius tenuissimus</name>
    <dbReference type="NCBI Taxonomy" id="585030"/>
    <lineage>
        <taxon>Eukaryota</taxon>
        <taxon>Fungi</taxon>
        <taxon>Dikarya</taxon>
        <taxon>Basidiomycota</taxon>
        <taxon>Agaricomycotina</taxon>
        <taxon>Agaricomycetes</taxon>
        <taxon>Agaricomycetidae</taxon>
        <taxon>Agaricales</taxon>
        <taxon>Marasmiineae</taxon>
        <taxon>Marasmiaceae</taxon>
        <taxon>Marasmius</taxon>
    </lineage>
</organism>
<keyword evidence="1" id="KW-0479">Metal-binding</keyword>
<evidence type="ECO:0000259" key="7">
    <source>
        <dbReference type="PROSITE" id="PS50089"/>
    </source>
</evidence>
<keyword evidence="2 4" id="KW-0863">Zinc-finger</keyword>